<accession>A0A084SSM1</accession>
<feature type="signal peptide" evidence="1">
    <location>
        <begin position="1"/>
        <end position="20"/>
    </location>
</feature>
<proteinExistence type="predicted"/>
<evidence type="ECO:0000313" key="3">
    <source>
        <dbReference type="Proteomes" id="UP000028547"/>
    </source>
</evidence>
<reference evidence="2 3" key="1">
    <citation type="submission" date="2014-07" db="EMBL/GenBank/DDBJ databases">
        <title>Draft Genome Sequence of Gephyronic Acid Producer, Cystobacter violaceus Strain Cb vi76.</title>
        <authorList>
            <person name="Stevens D.C."/>
            <person name="Young J."/>
            <person name="Carmichael R."/>
            <person name="Tan J."/>
            <person name="Taylor R.E."/>
        </authorList>
    </citation>
    <scope>NUCLEOTIDE SEQUENCE [LARGE SCALE GENOMIC DNA]</scope>
    <source>
        <strain evidence="2 3">Cb vi76</strain>
    </source>
</reference>
<dbReference type="AlphaFoldDB" id="A0A084SSM1"/>
<comment type="caution">
    <text evidence="2">The sequence shown here is derived from an EMBL/GenBank/DDBJ whole genome shotgun (WGS) entry which is preliminary data.</text>
</comment>
<gene>
    <name evidence="2" type="ORF">Q664_21830</name>
</gene>
<keyword evidence="1" id="KW-0732">Signal</keyword>
<feature type="chain" id="PRO_5001781528" evidence="1">
    <location>
        <begin position="21"/>
        <end position="145"/>
    </location>
</feature>
<sequence length="145" mass="15649">MKKTLHLSLLALTLSSPALARDTVLHLPLADVLEMPEAKEKLDGSVKFYLAGQKKPKVLDTLKSEVSNKKTNSVGKTDEFGCKWAALSALIALQDSAKKSGANAVVDIVSYYKKSEYKSATEYECHAGTFVVGVALKGTYAKVAR</sequence>
<dbReference type="Proteomes" id="UP000028547">
    <property type="component" value="Unassembled WGS sequence"/>
</dbReference>
<evidence type="ECO:0000313" key="2">
    <source>
        <dbReference type="EMBL" id="KFA91456.1"/>
    </source>
</evidence>
<evidence type="ECO:0000256" key="1">
    <source>
        <dbReference type="SAM" id="SignalP"/>
    </source>
</evidence>
<dbReference type="EMBL" id="JPMI01000142">
    <property type="protein sequence ID" value="KFA91456.1"/>
    <property type="molecule type" value="Genomic_DNA"/>
</dbReference>
<organism evidence="2 3">
    <name type="scientific">Archangium violaceum Cb vi76</name>
    <dbReference type="NCBI Taxonomy" id="1406225"/>
    <lineage>
        <taxon>Bacteria</taxon>
        <taxon>Pseudomonadati</taxon>
        <taxon>Myxococcota</taxon>
        <taxon>Myxococcia</taxon>
        <taxon>Myxococcales</taxon>
        <taxon>Cystobacterineae</taxon>
        <taxon>Archangiaceae</taxon>
        <taxon>Archangium</taxon>
    </lineage>
</organism>
<name>A0A084SSM1_9BACT</name>
<protein>
    <submittedName>
        <fullName evidence="2">Excinuclease ATPase subunit</fullName>
    </submittedName>
</protein>
<dbReference type="RefSeq" id="WP_043398553.1">
    <property type="nucleotide sequence ID" value="NZ_JPMI01000142.1"/>
</dbReference>